<evidence type="ECO:0000313" key="6">
    <source>
        <dbReference type="Proteomes" id="UP001190700"/>
    </source>
</evidence>
<dbReference type="PANTHER" id="PTHR24198">
    <property type="entry name" value="ANKYRIN REPEAT AND PROTEIN KINASE DOMAIN-CONTAINING PROTEIN"/>
    <property type="match status" value="1"/>
</dbReference>
<dbReference type="SUPFAM" id="SSF48403">
    <property type="entry name" value="Ankyrin repeat"/>
    <property type="match status" value="1"/>
</dbReference>
<feature type="repeat" description="ANK" evidence="3">
    <location>
        <begin position="667"/>
        <end position="699"/>
    </location>
</feature>
<dbReference type="AlphaFoldDB" id="A0AAE0BQQ4"/>
<dbReference type="PROSITE" id="PS50088">
    <property type="entry name" value="ANK_REPEAT"/>
    <property type="match status" value="4"/>
</dbReference>
<dbReference type="InterPro" id="IPR012674">
    <property type="entry name" value="Calycin"/>
</dbReference>
<dbReference type="Pfam" id="PF12796">
    <property type="entry name" value="Ank_2"/>
    <property type="match status" value="2"/>
</dbReference>
<dbReference type="PANTHER" id="PTHR24198:SF165">
    <property type="entry name" value="ANKYRIN REPEAT-CONTAINING PROTEIN-RELATED"/>
    <property type="match status" value="1"/>
</dbReference>
<feature type="repeat" description="ANK" evidence="3">
    <location>
        <begin position="633"/>
        <end position="657"/>
    </location>
</feature>
<evidence type="ECO:0000256" key="3">
    <source>
        <dbReference type="PROSITE-ProRule" id="PRU00023"/>
    </source>
</evidence>
<keyword evidence="1" id="KW-0677">Repeat</keyword>
<dbReference type="InterPro" id="IPR036770">
    <property type="entry name" value="Ankyrin_rpt-contain_sf"/>
</dbReference>
<feature type="region of interest" description="Disordered" evidence="4">
    <location>
        <begin position="408"/>
        <end position="440"/>
    </location>
</feature>
<proteinExistence type="predicted"/>
<dbReference type="Gene3D" id="2.40.128.20">
    <property type="match status" value="1"/>
</dbReference>
<gene>
    <name evidence="5" type="ORF">CYMTET_49182</name>
</gene>
<name>A0AAE0BQQ4_9CHLO</name>
<evidence type="ECO:0000256" key="1">
    <source>
        <dbReference type="ARBA" id="ARBA00022737"/>
    </source>
</evidence>
<protein>
    <submittedName>
        <fullName evidence="5">Uncharacterized protein</fullName>
    </submittedName>
</protein>
<dbReference type="Gene3D" id="1.25.40.20">
    <property type="entry name" value="Ankyrin repeat-containing domain"/>
    <property type="match status" value="2"/>
</dbReference>
<dbReference type="SMART" id="SM00248">
    <property type="entry name" value="ANK"/>
    <property type="match status" value="8"/>
</dbReference>
<dbReference type="PROSITE" id="PS50297">
    <property type="entry name" value="ANK_REP_REGION"/>
    <property type="match status" value="4"/>
</dbReference>
<evidence type="ECO:0000313" key="5">
    <source>
        <dbReference type="EMBL" id="KAK3241018.1"/>
    </source>
</evidence>
<evidence type="ECO:0000256" key="2">
    <source>
        <dbReference type="ARBA" id="ARBA00023043"/>
    </source>
</evidence>
<reference evidence="5 6" key="1">
    <citation type="journal article" date="2015" name="Genome Biol. Evol.">
        <title>Comparative Genomics of a Bacterivorous Green Alga Reveals Evolutionary Causalities and Consequences of Phago-Mixotrophic Mode of Nutrition.</title>
        <authorList>
            <person name="Burns J.A."/>
            <person name="Paasch A."/>
            <person name="Narechania A."/>
            <person name="Kim E."/>
        </authorList>
    </citation>
    <scope>NUCLEOTIDE SEQUENCE [LARGE SCALE GENOMIC DNA]</scope>
    <source>
        <strain evidence="5 6">PLY_AMNH</strain>
    </source>
</reference>
<organism evidence="5 6">
    <name type="scientific">Cymbomonas tetramitiformis</name>
    <dbReference type="NCBI Taxonomy" id="36881"/>
    <lineage>
        <taxon>Eukaryota</taxon>
        <taxon>Viridiplantae</taxon>
        <taxon>Chlorophyta</taxon>
        <taxon>Pyramimonadophyceae</taxon>
        <taxon>Pyramimonadales</taxon>
        <taxon>Pyramimonadaceae</taxon>
        <taxon>Cymbomonas</taxon>
    </lineage>
</organism>
<evidence type="ECO:0000256" key="4">
    <source>
        <dbReference type="SAM" id="MobiDB-lite"/>
    </source>
</evidence>
<sequence>MGLRDELVGRWVLESVDNYDNFLAAQNATSLVRTTAMAEGYGVASSILDISFPDDTSNVVLSYVTRKGTFQNAGKFDGGKNAGGAPYLGPREFRYTLGERNMTSVSSSQDQKPDVVETYLVERDRLIKTVQTVEVVATEIFSRLKQTCGVQSSARSPSSEASDAQELSKLLHNLLVVRFKQPAELVSQVKSKMAELWVLNVVDLRLALREQDSNDSCWSALKAAISLPPLFWHSLSAELSASLSALSFSAHPLSSCSRSPESTPGAAPGSPYTPHLVPSHFDNPCYSFANEARALDRRRSFGGSDGSAPPTIRPKPVENAEQASQGDEVVTQRVSELQEQLALAESAASMANQQRVCLEERMTQRVSELQEQLALAESEASMANQQRVCLEERLTQRVSELQEQLALAESAASNHAEGVSSTPSTTPQASNAEQASTAGGGCTCRAGERCSFQGPGRRSTGYIPGELQESAAQGETCRVQALLKNGALPNACEERDGDDCPPLYLAVAGGHVRTVEVLISFGADVNLGCYKQKTPLHIAVSTDAVELVEILVANGADVNAVDESKLSPAHQAFLRGHQDVLASIMRAPSMDFNLRVGGNNETVLHLSAKEGHEAQVKMILDQDVEAAYARSASNCTALHLAAQAGHQHIVQLLVENGRFDIDALARDNYTPLLFAIRGDHVQTVKFLLGKGASMKARAKASRPLLIAYSGIFSTQSDQVLQNKVEMFKTLLSAGSDPNEQCDEDCNTVLHHFCHSRVYNGNSRGYAAQCMQLLLAHGASKSIRNIKGNTPLETLNICNPKNSHSHIGDHPGHAVFAQH</sequence>
<feature type="compositionally biased region" description="Polar residues" evidence="4">
    <location>
        <begin position="419"/>
        <end position="437"/>
    </location>
</feature>
<feature type="repeat" description="ANK" evidence="3">
    <location>
        <begin position="498"/>
        <end position="526"/>
    </location>
</feature>
<keyword evidence="2 3" id="KW-0040">ANK repeat</keyword>
<feature type="repeat" description="ANK" evidence="3">
    <location>
        <begin position="531"/>
        <end position="563"/>
    </location>
</feature>
<dbReference type="Proteomes" id="UP001190700">
    <property type="component" value="Unassembled WGS sequence"/>
</dbReference>
<feature type="region of interest" description="Disordered" evidence="4">
    <location>
        <begin position="299"/>
        <end position="331"/>
    </location>
</feature>
<accession>A0AAE0BQQ4</accession>
<dbReference type="InterPro" id="IPR002110">
    <property type="entry name" value="Ankyrin_rpt"/>
</dbReference>
<dbReference type="EMBL" id="LGRX02033496">
    <property type="protein sequence ID" value="KAK3241018.1"/>
    <property type="molecule type" value="Genomic_DNA"/>
</dbReference>
<comment type="caution">
    <text evidence="5">The sequence shown here is derived from an EMBL/GenBank/DDBJ whole genome shotgun (WGS) entry which is preliminary data.</text>
</comment>
<keyword evidence="6" id="KW-1185">Reference proteome</keyword>